<protein>
    <submittedName>
        <fullName evidence="2">Uncharacterized protein</fullName>
    </submittedName>
</protein>
<evidence type="ECO:0000313" key="3">
    <source>
        <dbReference type="Proteomes" id="UP000041254"/>
    </source>
</evidence>
<keyword evidence="1" id="KW-0472">Membrane</keyword>
<proteinExistence type="predicted"/>
<feature type="transmembrane region" description="Helical" evidence="1">
    <location>
        <begin position="91"/>
        <end position="117"/>
    </location>
</feature>
<dbReference type="InParanoid" id="A0A0G4GS95"/>
<gene>
    <name evidence="2" type="ORF">Vbra_25</name>
</gene>
<dbReference type="VEuPathDB" id="CryptoDB:Vbra_25"/>
<keyword evidence="1" id="KW-1133">Transmembrane helix</keyword>
<name>A0A0G4GS95_VITBC</name>
<dbReference type="Proteomes" id="UP000041254">
    <property type="component" value="Unassembled WGS sequence"/>
</dbReference>
<feature type="transmembrane region" description="Helical" evidence="1">
    <location>
        <begin position="55"/>
        <end position="79"/>
    </location>
</feature>
<organism evidence="2 3">
    <name type="scientific">Vitrella brassicaformis (strain CCMP3155)</name>
    <dbReference type="NCBI Taxonomy" id="1169540"/>
    <lineage>
        <taxon>Eukaryota</taxon>
        <taxon>Sar</taxon>
        <taxon>Alveolata</taxon>
        <taxon>Colpodellida</taxon>
        <taxon>Vitrellaceae</taxon>
        <taxon>Vitrella</taxon>
    </lineage>
</organism>
<evidence type="ECO:0000256" key="1">
    <source>
        <dbReference type="SAM" id="Phobius"/>
    </source>
</evidence>
<reference evidence="2 3" key="1">
    <citation type="submission" date="2014-11" db="EMBL/GenBank/DDBJ databases">
        <authorList>
            <person name="Zhu J."/>
            <person name="Qi W."/>
            <person name="Song R."/>
        </authorList>
    </citation>
    <scope>NUCLEOTIDE SEQUENCE [LARGE SCALE GENOMIC DNA]</scope>
</reference>
<sequence length="162" mass="17342">MINLELDVVIVDKVNLMQPTPIAGAIDPFAMMTLMSWSSGLILSKSCSSKQHDRTAQVSIIIALGRHVCCCCCLLPAAARQCARSSVSPSLPLIIMLTTLVLTVMLSSGWTALLLMLTVSLLSSQLFHAVVRITKSFFKLRPGNADSMTMIIVSSGTVDATS</sequence>
<evidence type="ECO:0000313" key="2">
    <source>
        <dbReference type="EMBL" id="CEM33489.1"/>
    </source>
</evidence>
<dbReference type="EMBL" id="CDMY01000784">
    <property type="protein sequence ID" value="CEM33489.1"/>
    <property type="molecule type" value="Genomic_DNA"/>
</dbReference>
<accession>A0A0G4GS95</accession>
<keyword evidence="3" id="KW-1185">Reference proteome</keyword>
<feature type="transmembrane region" description="Helical" evidence="1">
    <location>
        <begin position="22"/>
        <end position="43"/>
    </location>
</feature>
<dbReference type="AlphaFoldDB" id="A0A0G4GS95"/>
<keyword evidence="1" id="KW-0812">Transmembrane</keyword>